<gene>
    <name evidence="2" type="ORF">CPB83DRAFT_777637</name>
</gene>
<feature type="domain" description="DUF4939" evidence="1">
    <location>
        <begin position="10"/>
        <end position="68"/>
    </location>
</feature>
<feature type="non-terminal residue" evidence="2">
    <location>
        <position position="127"/>
    </location>
</feature>
<dbReference type="EMBL" id="MU157963">
    <property type="protein sequence ID" value="KAF9522070.1"/>
    <property type="molecule type" value="Genomic_DNA"/>
</dbReference>
<reference evidence="2" key="1">
    <citation type="submission" date="2020-11" db="EMBL/GenBank/DDBJ databases">
        <authorList>
            <consortium name="DOE Joint Genome Institute"/>
            <person name="Ahrendt S."/>
            <person name="Riley R."/>
            <person name="Andreopoulos W."/>
            <person name="Labutti K."/>
            <person name="Pangilinan J."/>
            <person name="Ruiz-Duenas F.J."/>
            <person name="Barrasa J.M."/>
            <person name="Sanchez-Garcia M."/>
            <person name="Camarero S."/>
            <person name="Miyauchi S."/>
            <person name="Serrano A."/>
            <person name="Linde D."/>
            <person name="Babiker R."/>
            <person name="Drula E."/>
            <person name="Ayuso-Fernandez I."/>
            <person name="Pacheco R."/>
            <person name="Padilla G."/>
            <person name="Ferreira P."/>
            <person name="Barriuso J."/>
            <person name="Kellner H."/>
            <person name="Castanera R."/>
            <person name="Alfaro M."/>
            <person name="Ramirez L."/>
            <person name="Pisabarro A.G."/>
            <person name="Kuo A."/>
            <person name="Tritt A."/>
            <person name="Lipzen A."/>
            <person name="He G."/>
            <person name="Yan M."/>
            <person name="Ng V."/>
            <person name="Cullen D."/>
            <person name="Martin F."/>
            <person name="Rosso M.-N."/>
            <person name="Henrissat B."/>
            <person name="Hibbett D."/>
            <person name="Martinez A.T."/>
            <person name="Grigoriev I.V."/>
        </authorList>
    </citation>
    <scope>NUCLEOTIDE SEQUENCE</scope>
    <source>
        <strain evidence="2">CBS 506.95</strain>
    </source>
</reference>
<dbReference type="Proteomes" id="UP000807306">
    <property type="component" value="Unassembled WGS sequence"/>
</dbReference>
<evidence type="ECO:0000313" key="3">
    <source>
        <dbReference type="Proteomes" id="UP000807306"/>
    </source>
</evidence>
<accession>A0A9P6E3Z6</accession>
<sequence>MATRELRLNAPTPFSGDRSKIKTFLQSCDLYLLVNNTAYDSDDKKIAFVLSNLSGGEAEVWKQQFIVKAEADAKTVRDGMTAAQITANPPPAILLGTYDNFKKNFKEAFDEIDSVNDALYDIRTLKQ</sequence>
<dbReference type="Pfam" id="PF16297">
    <property type="entry name" value="DUF4939"/>
    <property type="match status" value="1"/>
</dbReference>
<organism evidence="2 3">
    <name type="scientific">Crepidotus variabilis</name>
    <dbReference type="NCBI Taxonomy" id="179855"/>
    <lineage>
        <taxon>Eukaryota</taxon>
        <taxon>Fungi</taxon>
        <taxon>Dikarya</taxon>
        <taxon>Basidiomycota</taxon>
        <taxon>Agaricomycotina</taxon>
        <taxon>Agaricomycetes</taxon>
        <taxon>Agaricomycetidae</taxon>
        <taxon>Agaricales</taxon>
        <taxon>Agaricineae</taxon>
        <taxon>Crepidotaceae</taxon>
        <taxon>Crepidotus</taxon>
    </lineage>
</organism>
<proteinExistence type="predicted"/>
<evidence type="ECO:0000313" key="2">
    <source>
        <dbReference type="EMBL" id="KAF9522070.1"/>
    </source>
</evidence>
<name>A0A9P6E3Z6_9AGAR</name>
<dbReference type="InterPro" id="IPR032549">
    <property type="entry name" value="DUF4939"/>
</dbReference>
<keyword evidence="3" id="KW-1185">Reference proteome</keyword>
<protein>
    <recommendedName>
        <fullName evidence="1">DUF4939 domain-containing protein</fullName>
    </recommendedName>
</protein>
<dbReference type="AlphaFoldDB" id="A0A9P6E3Z6"/>
<comment type="caution">
    <text evidence="2">The sequence shown here is derived from an EMBL/GenBank/DDBJ whole genome shotgun (WGS) entry which is preliminary data.</text>
</comment>
<evidence type="ECO:0000259" key="1">
    <source>
        <dbReference type="Pfam" id="PF16297"/>
    </source>
</evidence>
<dbReference type="OrthoDB" id="3263571at2759"/>